<name>A0A839XQF7_9PSEU</name>
<dbReference type="AlphaFoldDB" id="A0A839XQF7"/>
<protein>
    <submittedName>
        <fullName evidence="6">AcrR family transcriptional regulator</fullName>
    </submittedName>
</protein>
<dbReference type="InterPro" id="IPR036271">
    <property type="entry name" value="Tet_transcr_reg_TetR-rel_C_sf"/>
</dbReference>
<dbReference type="GO" id="GO:0000976">
    <property type="term" value="F:transcription cis-regulatory region binding"/>
    <property type="evidence" value="ECO:0007669"/>
    <property type="project" value="TreeGrafter"/>
</dbReference>
<dbReference type="InterPro" id="IPR001647">
    <property type="entry name" value="HTH_TetR"/>
</dbReference>
<dbReference type="InterPro" id="IPR023772">
    <property type="entry name" value="DNA-bd_HTH_TetR-type_CS"/>
</dbReference>
<evidence type="ECO:0000313" key="7">
    <source>
        <dbReference type="Proteomes" id="UP000564573"/>
    </source>
</evidence>
<dbReference type="GO" id="GO:0045892">
    <property type="term" value="P:negative regulation of DNA-templated transcription"/>
    <property type="evidence" value="ECO:0007669"/>
    <property type="project" value="UniProtKB-ARBA"/>
</dbReference>
<dbReference type="PANTHER" id="PTHR30055:SF146">
    <property type="entry name" value="HTH-TYPE TRANSCRIPTIONAL DUAL REGULATOR CECR"/>
    <property type="match status" value="1"/>
</dbReference>
<dbReference type="Gene3D" id="1.10.10.60">
    <property type="entry name" value="Homeodomain-like"/>
    <property type="match status" value="1"/>
</dbReference>
<dbReference type="FunFam" id="1.10.10.60:FF:000141">
    <property type="entry name" value="TetR family transcriptional regulator"/>
    <property type="match status" value="1"/>
</dbReference>
<evidence type="ECO:0000256" key="2">
    <source>
        <dbReference type="ARBA" id="ARBA00023125"/>
    </source>
</evidence>
<evidence type="ECO:0000256" key="4">
    <source>
        <dbReference type="PROSITE-ProRule" id="PRU00335"/>
    </source>
</evidence>
<accession>A0A839XQF7</accession>
<keyword evidence="3" id="KW-0804">Transcription</keyword>
<evidence type="ECO:0000313" key="6">
    <source>
        <dbReference type="EMBL" id="MBB3663714.1"/>
    </source>
</evidence>
<dbReference type="PANTHER" id="PTHR30055">
    <property type="entry name" value="HTH-TYPE TRANSCRIPTIONAL REGULATOR RUTR"/>
    <property type="match status" value="1"/>
</dbReference>
<feature type="domain" description="HTH tetR-type" evidence="5">
    <location>
        <begin position="11"/>
        <end position="71"/>
    </location>
</feature>
<dbReference type="PROSITE" id="PS01081">
    <property type="entry name" value="HTH_TETR_1"/>
    <property type="match status" value="1"/>
</dbReference>
<proteinExistence type="predicted"/>
<dbReference type="RefSeq" id="WP_183783072.1">
    <property type="nucleotide sequence ID" value="NZ_JACIBS010000001.1"/>
</dbReference>
<dbReference type="PRINTS" id="PR00455">
    <property type="entry name" value="HTHTETR"/>
</dbReference>
<dbReference type="SUPFAM" id="SSF48498">
    <property type="entry name" value="Tetracyclin repressor-like, C-terminal domain"/>
    <property type="match status" value="1"/>
</dbReference>
<dbReference type="InterPro" id="IPR050109">
    <property type="entry name" value="HTH-type_TetR-like_transc_reg"/>
</dbReference>
<comment type="caution">
    <text evidence="6">The sequence shown here is derived from an EMBL/GenBank/DDBJ whole genome shotgun (WGS) entry which is preliminary data.</text>
</comment>
<evidence type="ECO:0000256" key="3">
    <source>
        <dbReference type="ARBA" id="ARBA00023163"/>
    </source>
</evidence>
<dbReference type="InterPro" id="IPR009057">
    <property type="entry name" value="Homeodomain-like_sf"/>
</dbReference>
<dbReference type="Gene3D" id="1.10.357.10">
    <property type="entry name" value="Tetracycline Repressor, domain 2"/>
    <property type="match status" value="1"/>
</dbReference>
<sequence>MSRENEPQRGAAKRQAILNGARQVFGRDGYSRASIGAIAGEAEVSTRTIYNHFADKKELFRAVILESAEQVREVQLADLERHLGKIVDLEADLIALGRAFTTVMPRFGAHFALVRQIQAEIGHVPDDVLRSWQETGPGPVQGDLARRLAELGERGLLEIDDAHRAARHFVALVGSEIQGRTYYGALPIDDAERDAIVTAGVKVFLRAYRPR</sequence>
<dbReference type="EMBL" id="JACIBS010000001">
    <property type="protein sequence ID" value="MBB3663714.1"/>
    <property type="molecule type" value="Genomic_DNA"/>
</dbReference>
<dbReference type="Pfam" id="PF14246">
    <property type="entry name" value="TetR_C_7"/>
    <property type="match status" value="1"/>
</dbReference>
<organism evidence="6 7">
    <name type="scientific">Prauserella sediminis</name>
    <dbReference type="NCBI Taxonomy" id="577680"/>
    <lineage>
        <taxon>Bacteria</taxon>
        <taxon>Bacillati</taxon>
        <taxon>Actinomycetota</taxon>
        <taxon>Actinomycetes</taxon>
        <taxon>Pseudonocardiales</taxon>
        <taxon>Pseudonocardiaceae</taxon>
        <taxon>Prauserella</taxon>
        <taxon>Prauserella salsuginis group</taxon>
    </lineage>
</organism>
<dbReference type="Pfam" id="PF00440">
    <property type="entry name" value="TetR_N"/>
    <property type="match status" value="1"/>
</dbReference>
<dbReference type="InterPro" id="IPR039536">
    <property type="entry name" value="TetR_C_Proteobacteria"/>
</dbReference>
<keyword evidence="7" id="KW-1185">Reference proteome</keyword>
<keyword evidence="1" id="KW-0805">Transcription regulation</keyword>
<gene>
    <name evidence="6" type="ORF">FB384_002618</name>
</gene>
<feature type="DNA-binding region" description="H-T-H motif" evidence="4">
    <location>
        <begin position="34"/>
        <end position="53"/>
    </location>
</feature>
<dbReference type="GO" id="GO:0003700">
    <property type="term" value="F:DNA-binding transcription factor activity"/>
    <property type="evidence" value="ECO:0007669"/>
    <property type="project" value="TreeGrafter"/>
</dbReference>
<evidence type="ECO:0000256" key="1">
    <source>
        <dbReference type="ARBA" id="ARBA00023015"/>
    </source>
</evidence>
<keyword evidence="2 4" id="KW-0238">DNA-binding</keyword>
<evidence type="ECO:0000259" key="5">
    <source>
        <dbReference type="PROSITE" id="PS50977"/>
    </source>
</evidence>
<reference evidence="6 7" key="1">
    <citation type="submission" date="2020-08" db="EMBL/GenBank/DDBJ databases">
        <title>Sequencing the genomes of 1000 actinobacteria strains.</title>
        <authorList>
            <person name="Klenk H.-P."/>
        </authorList>
    </citation>
    <scope>NUCLEOTIDE SEQUENCE [LARGE SCALE GENOMIC DNA]</scope>
    <source>
        <strain evidence="6 7">DSM 45267</strain>
    </source>
</reference>
<dbReference type="SUPFAM" id="SSF46689">
    <property type="entry name" value="Homeodomain-like"/>
    <property type="match status" value="1"/>
</dbReference>
<dbReference type="Proteomes" id="UP000564573">
    <property type="component" value="Unassembled WGS sequence"/>
</dbReference>
<dbReference type="PROSITE" id="PS50977">
    <property type="entry name" value="HTH_TETR_2"/>
    <property type="match status" value="1"/>
</dbReference>